<keyword evidence="2" id="KW-1185">Reference proteome</keyword>
<accession>A0A512DN86</accession>
<dbReference type="CDD" id="cd02440">
    <property type="entry name" value="AdoMet_MTases"/>
    <property type="match status" value="1"/>
</dbReference>
<dbReference type="Pfam" id="PF13489">
    <property type="entry name" value="Methyltransf_23"/>
    <property type="match status" value="1"/>
</dbReference>
<dbReference type="RefSeq" id="WP_044430779.1">
    <property type="nucleotide sequence ID" value="NZ_BJYZ01000008.1"/>
</dbReference>
<comment type="caution">
    <text evidence="1">The sequence shown here is derived from an EMBL/GenBank/DDBJ whole genome shotgun (WGS) entry which is preliminary data.</text>
</comment>
<name>A0A512DN86_9PROT</name>
<proteinExistence type="predicted"/>
<gene>
    <name evidence="1" type="ORF">SAE02_20920</name>
</gene>
<sequence>MTASHLAFYTAHGISPVRQDISDWERHQQRRSALYRQLGILPSYLKGRSVLEVGPGSGHNALYTASLDPARFVLVEGNTTGIGHIRALFADHPRIAVPEIVGSRIEDFRTAEPFDFVFCEGLLSGVPNPDAVLTRLADCTAVGGLLVVTCVDHLSHFPETLRRLLAQRIVDPADPVEVQAAAILPMVEPHLATLGGMNRRRDDWVIDNLIHPGSIIPLINLPEAISVLASRFDFMASAPHFVTDWRWYKSITGADHEFNLPAIEQYWLNAHNLLDHRFTLPPRPVEANQRLYDLCTRARALVESYETTRRDGFIAEFVEVLDDIVADVREFSHPTAEALAEAAGLVRAAPDIGATAAAARFGALFGRGQQYLSLSRRR</sequence>
<dbReference type="InterPro" id="IPR029063">
    <property type="entry name" value="SAM-dependent_MTases_sf"/>
</dbReference>
<evidence type="ECO:0000313" key="1">
    <source>
        <dbReference type="EMBL" id="GEO37944.1"/>
    </source>
</evidence>
<evidence type="ECO:0008006" key="3">
    <source>
        <dbReference type="Google" id="ProtNLM"/>
    </source>
</evidence>
<dbReference type="AlphaFoldDB" id="A0A512DN86"/>
<reference evidence="1 2" key="1">
    <citation type="submission" date="2019-07" db="EMBL/GenBank/DDBJ databases">
        <title>Whole genome shotgun sequence of Skermanella aerolata NBRC 106429.</title>
        <authorList>
            <person name="Hosoyama A."/>
            <person name="Uohara A."/>
            <person name="Ohji S."/>
            <person name="Ichikawa N."/>
        </authorList>
    </citation>
    <scope>NUCLEOTIDE SEQUENCE [LARGE SCALE GENOMIC DNA]</scope>
    <source>
        <strain evidence="1 2">NBRC 106429</strain>
    </source>
</reference>
<dbReference type="EMBL" id="BJYZ01000008">
    <property type="protein sequence ID" value="GEO37944.1"/>
    <property type="molecule type" value="Genomic_DNA"/>
</dbReference>
<organism evidence="1 2">
    <name type="scientific">Skermanella aerolata</name>
    <dbReference type="NCBI Taxonomy" id="393310"/>
    <lineage>
        <taxon>Bacteria</taxon>
        <taxon>Pseudomonadati</taxon>
        <taxon>Pseudomonadota</taxon>
        <taxon>Alphaproteobacteria</taxon>
        <taxon>Rhodospirillales</taxon>
        <taxon>Azospirillaceae</taxon>
        <taxon>Skermanella</taxon>
    </lineage>
</organism>
<evidence type="ECO:0000313" key="2">
    <source>
        <dbReference type="Proteomes" id="UP000321523"/>
    </source>
</evidence>
<dbReference type="SUPFAM" id="SSF53335">
    <property type="entry name" value="S-adenosyl-L-methionine-dependent methyltransferases"/>
    <property type="match status" value="1"/>
</dbReference>
<dbReference type="Proteomes" id="UP000321523">
    <property type="component" value="Unassembled WGS sequence"/>
</dbReference>
<dbReference type="Gene3D" id="3.40.50.150">
    <property type="entry name" value="Vaccinia Virus protein VP39"/>
    <property type="match status" value="1"/>
</dbReference>
<protein>
    <recommendedName>
        <fullName evidence="3">Methyltransferase domain-containing protein</fullName>
    </recommendedName>
</protein>